<accession>A0A6J4URL0</accession>
<feature type="compositionally biased region" description="Basic and acidic residues" evidence="1">
    <location>
        <begin position="1"/>
        <end position="21"/>
    </location>
</feature>
<evidence type="ECO:0000313" key="2">
    <source>
        <dbReference type="EMBL" id="CAA9557026.1"/>
    </source>
</evidence>
<keyword evidence="2" id="KW-0067">ATP-binding</keyword>
<feature type="non-terminal residue" evidence="2">
    <location>
        <position position="1"/>
    </location>
</feature>
<proteinExistence type="predicted"/>
<sequence length="314" mass="35280">EYERTARARDGDHRDGANGDRRRARHGPRQRQPGRDGPGRAGKSPGPRGDRAEGRGGRLARRGRGQCLVRQHPRDQRCVDDLPRQRGDRADRPLRLRQVDLPALPQPDARGPGGRARRGQDPDRRPGHLWQGCRFGARAPPHRDGLPEAESVPDDVDLRQRDRRAEAERHPQAQVGDGRDGRAQPARRGPLERGQGQAQRVGRIPLRWSAAAPLHRPHDRGRAGGRADGRAVLGPRPDLDLQDRGTDRRTEAEVHDRDRHPQHAASLARRRLDLLHARGRRRLRATGRVRAHRADLHPAAGQAHRGLHHRALRL</sequence>
<reference evidence="2" key="1">
    <citation type="submission" date="2020-02" db="EMBL/GenBank/DDBJ databases">
        <authorList>
            <person name="Meier V. D."/>
        </authorList>
    </citation>
    <scope>NUCLEOTIDE SEQUENCE</scope>
    <source>
        <strain evidence="2">AVDCRST_MAG18</strain>
    </source>
</reference>
<feature type="compositionally biased region" description="Basic and acidic residues" evidence="1">
    <location>
        <begin position="72"/>
        <end position="98"/>
    </location>
</feature>
<feature type="region of interest" description="Disordered" evidence="1">
    <location>
        <begin position="1"/>
        <end position="265"/>
    </location>
</feature>
<dbReference type="AlphaFoldDB" id="A0A6J4URL0"/>
<feature type="compositionally biased region" description="Basic and acidic residues" evidence="1">
    <location>
        <begin position="156"/>
        <end position="182"/>
    </location>
</feature>
<feature type="non-terminal residue" evidence="2">
    <location>
        <position position="314"/>
    </location>
</feature>
<gene>
    <name evidence="2" type="ORF">AVDCRST_MAG18-752</name>
</gene>
<keyword evidence="2" id="KW-0547">Nucleotide-binding</keyword>
<feature type="compositionally biased region" description="Basic and acidic residues" evidence="1">
    <location>
        <begin position="220"/>
        <end position="229"/>
    </location>
</feature>
<organism evidence="2">
    <name type="scientific">uncultured Thermomicrobiales bacterium</name>
    <dbReference type="NCBI Taxonomy" id="1645740"/>
    <lineage>
        <taxon>Bacteria</taxon>
        <taxon>Pseudomonadati</taxon>
        <taxon>Thermomicrobiota</taxon>
        <taxon>Thermomicrobia</taxon>
        <taxon>Thermomicrobiales</taxon>
        <taxon>environmental samples</taxon>
    </lineage>
</organism>
<evidence type="ECO:0000256" key="1">
    <source>
        <dbReference type="SAM" id="MobiDB-lite"/>
    </source>
</evidence>
<protein>
    <submittedName>
        <fullName evidence="2">Phosphate transport ATP-binding protein PstB</fullName>
    </submittedName>
</protein>
<feature type="compositionally biased region" description="Basic and acidic residues" evidence="1">
    <location>
        <begin position="237"/>
        <end position="261"/>
    </location>
</feature>
<dbReference type="EMBL" id="CADCWN010000055">
    <property type="protein sequence ID" value="CAA9557026.1"/>
    <property type="molecule type" value="Genomic_DNA"/>
</dbReference>
<name>A0A6J4URL0_9BACT</name>
<dbReference type="GO" id="GO:0005524">
    <property type="term" value="F:ATP binding"/>
    <property type="evidence" value="ECO:0007669"/>
    <property type="project" value="UniProtKB-KW"/>
</dbReference>